<evidence type="ECO:0000313" key="1">
    <source>
        <dbReference type="EMBL" id="EEI90275.1"/>
    </source>
</evidence>
<dbReference type="AlphaFoldDB" id="C2G3S0"/>
<protein>
    <submittedName>
        <fullName evidence="1">Uncharacterized protein</fullName>
    </submittedName>
</protein>
<dbReference type="Proteomes" id="UP000006241">
    <property type="component" value="Unassembled WGS sequence"/>
</dbReference>
<sequence>MHGEVSDIQEGIRSFFVNVKSHIYFWTSTLLVYLKNNAEI</sequence>
<dbReference type="HOGENOM" id="CLU_3296693_0_0_10"/>
<accession>C2G3S0</accession>
<name>C2G3S0_SPHSI</name>
<comment type="caution">
    <text evidence="1">The sequence shown here is derived from an EMBL/GenBank/DDBJ whole genome shotgun (WGS) entry which is preliminary data.</text>
</comment>
<dbReference type="EMBL" id="ACHB01000092">
    <property type="protein sequence ID" value="EEI90275.1"/>
    <property type="molecule type" value="Genomic_DNA"/>
</dbReference>
<organism evidence="1 2">
    <name type="scientific">Sphingobacterium spiritivorum ATCC 33300</name>
    <dbReference type="NCBI Taxonomy" id="525372"/>
    <lineage>
        <taxon>Bacteria</taxon>
        <taxon>Pseudomonadati</taxon>
        <taxon>Bacteroidota</taxon>
        <taxon>Sphingobacteriia</taxon>
        <taxon>Sphingobacteriales</taxon>
        <taxon>Sphingobacteriaceae</taxon>
        <taxon>Sphingobacterium</taxon>
    </lineage>
</organism>
<evidence type="ECO:0000313" key="2">
    <source>
        <dbReference type="Proteomes" id="UP000006241"/>
    </source>
</evidence>
<proteinExistence type="predicted"/>
<reference evidence="1 2" key="1">
    <citation type="submission" date="2009-01" db="EMBL/GenBank/DDBJ databases">
        <authorList>
            <person name="Qin X."/>
            <person name="Bachman B."/>
            <person name="Battles P."/>
            <person name="Bell A."/>
            <person name="Bess C."/>
            <person name="Bickham C."/>
            <person name="Chaboub L."/>
            <person name="Chen D."/>
            <person name="Coyle M."/>
            <person name="Deiros D.R."/>
            <person name="Dinh H."/>
            <person name="Forbes L."/>
            <person name="Fowler G."/>
            <person name="Francisco L."/>
            <person name="Fu Q."/>
            <person name="Gubbala S."/>
            <person name="Hale W."/>
            <person name="Han Y."/>
            <person name="Hemphill L."/>
            <person name="Highlander S.K."/>
            <person name="Hirani K."/>
            <person name="Hogues M."/>
            <person name="Jackson L."/>
            <person name="Jakkamsetti A."/>
            <person name="Javaid M."/>
            <person name="Jiang H."/>
            <person name="Korchina V."/>
            <person name="Kovar C."/>
            <person name="Lara F."/>
            <person name="Lee S."/>
            <person name="Mata R."/>
            <person name="Mathew T."/>
            <person name="Moen C."/>
            <person name="Morales K."/>
            <person name="Munidasa M."/>
            <person name="Nazareth L."/>
            <person name="Ngo R."/>
            <person name="Nguyen L."/>
            <person name="Okwuonu G."/>
            <person name="Ongeri F."/>
            <person name="Patil S."/>
            <person name="Petrosino J."/>
            <person name="Pham C."/>
            <person name="Pham P."/>
            <person name="Pu L.-L."/>
            <person name="Puazo M."/>
            <person name="Raj R."/>
            <person name="Reid J."/>
            <person name="Rouhana J."/>
            <person name="Saada N."/>
            <person name="Shang Y."/>
            <person name="Simmons D."/>
            <person name="Thornton R."/>
            <person name="Warren J."/>
            <person name="Weissenberger G."/>
            <person name="Zhang J."/>
            <person name="Zhang L."/>
            <person name="Zhou C."/>
            <person name="Zhu D."/>
            <person name="Muzny D."/>
            <person name="Worley K."/>
            <person name="Gibbs R."/>
        </authorList>
    </citation>
    <scope>NUCLEOTIDE SEQUENCE [LARGE SCALE GENOMIC DNA]</scope>
    <source>
        <strain evidence="1 2">ATCC 33300</strain>
    </source>
</reference>
<gene>
    <name evidence="1" type="ORF">HMPREF0765_4226</name>
</gene>